<accession>Q1MQU2</accession>
<gene>
    <name evidence="2" type="ordered locus">LI0581</name>
</gene>
<feature type="compositionally biased region" description="Polar residues" evidence="1">
    <location>
        <begin position="57"/>
        <end position="69"/>
    </location>
</feature>
<protein>
    <submittedName>
        <fullName evidence="2">Uncharacterized protein</fullName>
    </submittedName>
</protein>
<dbReference type="EMBL" id="AM180252">
    <property type="protein sequence ID" value="CAJ54635.1"/>
    <property type="molecule type" value="Genomic_DNA"/>
</dbReference>
<dbReference type="OrthoDB" id="5460870at2"/>
<evidence type="ECO:0000313" key="2">
    <source>
        <dbReference type="EMBL" id="CAJ54635.1"/>
    </source>
</evidence>
<dbReference type="STRING" id="363253.LI0581"/>
<keyword evidence="3" id="KW-1185">Reference proteome</keyword>
<feature type="region of interest" description="Disordered" evidence="1">
    <location>
        <begin position="49"/>
        <end position="69"/>
    </location>
</feature>
<dbReference type="AlphaFoldDB" id="Q1MQU2"/>
<name>Q1MQU2_LAWIP</name>
<reference evidence="2 3" key="1">
    <citation type="submission" date="2005-11" db="EMBL/GenBank/DDBJ databases">
        <title>The complete genome sequence of Lawsonia intracellularis: the causative agent of proliferative enteropathy.</title>
        <authorList>
            <person name="Kaur K."/>
            <person name="Zhang Q."/>
            <person name="Beckler D."/>
            <person name="Munir S."/>
            <person name="Li L."/>
            <person name="Kinsley K."/>
            <person name="Herron L."/>
            <person name="Peterson A."/>
            <person name="May B."/>
            <person name="Singh S."/>
            <person name="Gebhart C."/>
            <person name="Kapur V."/>
        </authorList>
    </citation>
    <scope>NUCLEOTIDE SEQUENCE [LARGE SCALE GENOMIC DNA]</scope>
    <source>
        <strain evidence="2 3">PHE/MN1-00</strain>
    </source>
</reference>
<proteinExistence type="predicted"/>
<dbReference type="eggNOG" id="ENOG5032CZM">
    <property type="taxonomic scope" value="Bacteria"/>
</dbReference>
<organism evidence="2 3">
    <name type="scientific">Lawsonia intracellularis (strain PHE/MN1-00)</name>
    <dbReference type="NCBI Taxonomy" id="363253"/>
    <lineage>
        <taxon>Bacteria</taxon>
        <taxon>Pseudomonadati</taxon>
        <taxon>Thermodesulfobacteriota</taxon>
        <taxon>Desulfovibrionia</taxon>
        <taxon>Desulfovibrionales</taxon>
        <taxon>Desulfovibrionaceae</taxon>
        <taxon>Lawsonia</taxon>
    </lineage>
</organism>
<dbReference type="HOGENOM" id="CLU_1141444_0_0_7"/>
<dbReference type="KEGG" id="lip:LI0581"/>
<dbReference type="RefSeq" id="WP_011526664.1">
    <property type="nucleotide sequence ID" value="NC_008011.1"/>
</dbReference>
<dbReference type="Proteomes" id="UP000002430">
    <property type="component" value="Chromosome"/>
</dbReference>
<sequence>MDQVSLGVIGIFRPWRQAGITHLLIENEALISLLKSDQNYNNKFQSPSFEKEKLKDNSNTIPSFQPNSSDAVKVRHHQVTHTKNSVPLLPLDKWPFAWKDILSRTPKNPFILWTYEELGYDLGGEANPDRRRLLHRLIKDLSLAKGSHAFWPLCLFPDHATSFENMQMFMSGVQHLKPNWVIFMTGITPNQLGLPNFSLFVPQICWGRYMVTTQHIDELIGNEMYYSQLLSFLKKHIQSLHTL</sequence>
<evidence type="ECO:0000313" key="3">
    <source>
        <dbReference type="Proteomes" id="UP000002430"/>
    </source>
</evidence>
<evidence type="ECO:0000256" key="1">
    <source>
        <dbReference type="SAM" id="MobiDB-lite"/>
    </source>
</evidence>